<dbReference type="Gene3D" id="1.10.630.10">
    <property type="entry name" value="Cytochrome P450"/>
    <property type="match status" value="1"/>
</dbReference>
<feature type="chain" id="PRO_5026835544" description="Cytochrome P450" evidence="7">
    <location>
        <begin position="29"/>
        <end position="510"/>
    </location>
</feature>
<gene>
    <name evidence="8" type="ORF">SVIM_LOCUS94983</name>
</gene>
<reference evidence="8" key="1">
    <citation type="submission" date="2019-03" db="EMBL/GenBank/DDBJ databases">
        <authorList>
            <person name="Mank J."/>
            <person name="Almeida P."/>
        </authorList>
    </citation>
    <scope>NUCLEOTIDE SEQUENCE</scope>
    <source>
        <strain evidence="8">78183</strain>
    </source>
</reference>
<evidence type="ECO:0000256" key="4">
    <source>
        <dbReference type="ARBA" id="ARBA00023004"/>
    </source>
</evidence>
<evidence type="ECO:0000256" key="7">
    <source>
        <dbReference type="SAM" id="SignalP"/>
    </source>
</evidence>
<sequence length="510" mass="58016">MEWLWPSNLSISLSLFSLGLLLLLHVRAKSSQKGRRPPGPPGWPVFGNLFDLGSMPHRTLTEMRQKYGHIIWLRLGAMNTMVVLSATAATELFKNHDLSFADRTITETMRAHGYDQGSLALAPYGSYWRVLRRLVTVDMIVTRRINETTSVRRKCVDDMLQWIEEESCKVGRGAGIHVSRFVFLMTFNLFGNLLLSRDLLDPESKAGSEFFDAMMGLMEWSGHANLADFFPWLRRLDLQGLRKKMERDLGKAMEIASKFVKERVEDKKVTNDSTKDFLDVLLEFRGSGKDDEPDKLSERDLNIFILEIFMAGSETTSSTIEWALTELLCNPDSMIRVKAELARVIRANKKVEESDVENLPFLQAVVKETLRLHPPIPFLVPRRAIQDTDFMGYHIPKNTQVLVNAWAIGRDPDAWDDPSCFIPERFIGTKVDYRGQHLEFIPFGAGRRICAGLPLAHRVLHLILGSLLHHFDWEFEANVNPASVDRKDRLGITVRKSEPLMAAPVKSNAV</sequence>
<dbReference type="GO" id="GO:0016705">
    <property type="term" value="F:oxidoreductase activity, acting on paired donors, with incorporation or reduction of molecular oxygen"/>
    <property type="evidence" value="ECO:0007669"/>
    <property type="project" value="InterPro"/>
</dbReference>
<protein>
    <recommendedName>
        <fullName evidence="9">Cytochrome P450</fullName>
    </recommendedName>
</protein>
<keyword evidence="2 5" id="KW-0479">Metal-binding</keyword>
<accession>A0A6N2KKS1</accession>
<evidence type="ECO:0000256" key="3">
    <source>
        <dbReference type="ARBA" id="ARBA00023002"/>
    </source>
</evidence>
<dbReference type="InterPro" id="IPR036396">
    <property type="entry name" value="Cyt_P450_sf"/>
</dbReference>
<dbReference type="InterPro" id="IPR017972">
    <property type="entry name" value="Cyt_P450_CS"/>
</dbReference>
<dbReference type="PANTHER" id="PTHR47950:SF14">
    <property type="entry name" value="CYTOCHROME P450 76A2-LIKE ISOFORM X1"/>
    <property type="match status" value="1"/>
</dbReference>
<keyword evidence="4 5" id="KW-0408">Iron</keyword>
<keyword evidence="6" id="KW-0503">Monooxygenase</keyword>
<dbReference type="GO" id="GO:0004497">
    <property type="term" value="F:monooxygenase activity"/>
    <property type="evidence" value="ECO:0007669"/>
    <property type="project" value="UniProtKB-KW"/>
</dbReference>
<dbReference type="GO" id="GO:0020037">
    <property type="term" value="F:heme binding"/>
    <property type="evidence" value="ECO:0007669"/>
    <property type="project" value="InterPro"/>
</dbReference>
<dbReference type="CDD" id="cd11073">
    <property type="entry name" value="CYP76-like"/>
    <property type="match status" value="1"/>
</dbReference>
<keyword evidence="5 6" id="KW-0349">Heme</keyword>
<dbReference type="InterPro" id="IPR001128">
    <property type="entry name" value="Cyt_P450"/>
</dbReference>
<keyword evidence="7" id="KW-0732">Signal</keyword>
<evidence type="ECO:0000256" key="1">
    <source>
        <dbReference type="ARBA" id="ARBA00010617"/>
    </source>
</evidence>
<evidence type="ECO:0008006" key="9">
    <source>
        <dbReference type="Google" id="ProtNLM"/>
    </source>
</evidence>
<dbReference type="PANTHER" id="PTHR47950">
    <property type="entry name" value="CYTOCHROME P450, FAMILY 76, SUBFAMILY C, POLYPEPTIDE 5-RELATED"/>
    <property type="match status" value="1"/>
</dbReference>
<feature type="signal peptide" evidence="7">
    <location>
        <begin position="1"/>
        <end position="28"/>
    </location>
</feature>
<dbReference type="SUPFAM" id="SSF48264">
    <property type="entry name" value="Cytochrome P450"/>
    <property type="match status" value="1"/>
</dbReference>
<comment type="similarity">
    <text evidence="1 6">Belongs to the cytochrome P450 family.</text>
</comment>
<evidence type="ECO:0000313" key="8">
    <source>
        <dbReference type="EMBL" id="VFU28492.1"/>
    </source>
</evidence>
<dbReference type="FunFam" id="1.10.630.10:FF:000007">
    <property type="entry name" value="Cytochrome P450 76C4"/>
    <property type="match status" value="1"/>
</dbReference>
<evidence type="ECO:0000256" key="6">
    <source>
        <dbReference type="RuleBase" id="RU000461"/>
    </source>
</evidence>
<keyword evidence="3 6" id="KW-0560">Oxidoreductase</keyword>
<dbReference type="PROSITE" id="PS00086">
    <property type="entry name" value="CYTOCHROME_P450"/>
    <property type="match status" value="1"/>
</dbReference>
<dbReference type="AlphaFoldDB" id="A0A6N2KKS1"/>
<name>A0A6N2KKS1_SALVM</name>
<dbReference type="GO" id="GO:0005506">
    <property type="term" value="F:iron ion binding"/>
    <property type="evidence" value="ECO:0007669"/>
    <property type="project" value="InterPro"/>
</dbReference>
<dbReference type="PRINTS" id="PR00385">
    <property type="entry name" value="P450"/>
</dbReference>
<evidence type="ECO:0000256" key="5">
    <source>
        <dbReference type="PIRSR" id="PIRSR602401-1"/>
    </source>
</evidence>
<evidence type="ECO:0000256" key="2">
    <source>
        <dbReference type="ARBA" id="ARBA00022723"/>
    </source>
</evidence>
<organism evidence="8">
    <name type="scientific">Salix viminalis</name>
    <name type="common">Common osier</name>
    <name type="synonym">Basket willow</name>
    <dbReference type="NCBI Taxonomy" id="40686"/>
    <lineage>
        <taxon>Eukaryota</taxon>
        <taxon>Viridiplantae</taxon>
        <taxon>Streptophyta</taxon>
        <taxon>Embryophyta</taxon>
        <taxon>Tracheophyta</taxon>
        <taxon>Spermatophyta</taxon>
        <taxon>Magnoliopsida</taxon>
        <taxon>eudicotyledons</taxon>
        <taxon>Gunneridae</taxon>
        <taxon>Pentapetalae</taxon>
        <taxon>rosids</taxon>
        <taxon>fabids</taxon>
        <taxon>Malpighiales</taxon>
        <taxon>Salicaceae</taxon>
        <taxon>Saliceae</taxon>
        <taxon>Salix</taxon>
    </lineage>
</organism>
<dbReference type="InterPro" id="IPR002401">
    <property type="entry name" value="Cyt_P450_E_grp-I"/>
</dbReference>
<feature type="binding site" description="axial binding residue" evidence="5">
    <location>
        <position position="450"/>
    </location>
    <ligand>
        <name>heme</name>
        <dbReference type="ChEBI" id="CHEBI:30413"/>
    </ligand>
    <ligandPart>
        <name>Fe</name>
        <dbReference type="ChEBI" id="CHEBI:18248"/>
    </ligandPart>
</feature>
<comment type="cofactor">
    <cofactor evidence="5">
        <name>heme</name>
        <dbReference type="ChEBI" id="CHEBI:30413"/>
    </cofactor>
</comment>
<proteinExistence type="inferred from homology"/>
<dbReference type="Pfam" id="PF00067">
    <property type="entry name" value="p450"/>
    <property type="match status" value="1"/>
</dbReference>
<dbReference type="PRINTS" id="PR00463">
    <property type="entry name" value="EP450I"/>
</dbReference>
<dbReference type="EMBL" id="CAADRP010000446">
    <property type="protein sequence ID" value="VFU28492.1"/>
    <property type="molecule type" value="Genomic_DNA"/>
</dbReference>